<sequence>MSRQISRQMSRQRSIQDERVLPVESWGDLQKFLITNRQERLKGVKKYEKEFLARYKKRQKTRSKKKVSIPLRQIEDLGRFSFREHVIVKREEYLAERKDYEQKYLHRCTKKQNDKPKRSSSKKLDLDLISGRLNLSEHVEKKRKELQSGLNQYEKKYLVRYNKSKIKMNKSKSSSESDEDLGRLSIRKHTVIKQKELQAERNAYEKEYLTRYLKQQKTKLKIAALEQKLRLTKIELEEPKPSIKQKRREYEKEYITRYNKQQKASPKKKVFAIR</sequence>
<evidence type="ECO:0000313" key="1">
    <source>
        <dbReference type="EMBL" id="AIF22922.1"/>
    </source>
</evidence>
<organism evidence="1">
    <name type="scientific">uncultured marine thaumarchaeote SAT1000_11_C10</name>
    <dbReference type="NCBI Taxonomy" id="1456377"/>
    <lineage>
        <taxon>Archaea</taxon>
        <taxon>Nitrososphaerota</taxon>
        <taxon>environmental samples</taxon>
    </lineage>
</organism>
<protein>
    <submittedName>
        <fullName evidence="1">Uncharacterized protein</fullName>
    </submittedName>
</protein>
<dbReference type="AlphaFoldDB" id="A0A075I8A2"/>
<name>A0A075I8A2_9ARCH</name>
<dbReference type="EMBL" id="KF901219">
    <property type="protein sequence ID" value="AIF22922.1"/>
    <property type="molecule type" value="Genomic_DNA"/>
</dbReference>
<accession>A0A075I8A2</accession>
<reference evidence="1" key="1">
    <citation type="journal article" date="2014" name="Genome Biol. Evol.">
        <title>Pangenome evidence for extensive interdomain horizontal transfer affecting lineage core and shell genes in uncultured planktonic thaumarchaeota and euryarchaeota.</title>
        <authorList>
            <person name="Deschamps P."/>
            <person name="Zivanovic Y."/>
            <person name="Moreira D."/>
            <person name="Rodriguez-Valera F."/>
            <person name="Lopez-Garcia P."/>
        </authorList>
    </citation>
    <scope>NUCLEOTIDE SEQUENCE</scope>
</reference>
<proteinExistence type="predicted"/>